<comment type="caution">
    <text evidence="1">The sequence shown here is derived from an EMBL/GenBank/DDBJ whole genome shotgun (WGS) entry which is preliminary data.</text>
</comment>
<dbReference type="EMBL" id="BARV01033795">
    <property type="protein sequence ID" value="GAI54005.1"/>
    <property type="molecule type" value="Genomic_DNA"/>
</dbReference>
<gene>
    <name evidence="1" type="ORF">S06H3_53058</name>
</gene>
<reference evidence="1" key="1">
    <citation type="journal article" date="2014" name="Front. Microbiol.">
        <title>High frequency of phylogenetically diverse reductive dehalogenase-homologous genes in deep subseafloor sedimentary metagenomes.</title>
        <authorList>
            <person name="Kawai M."/>
            <person name="Futagami T."/>
            <person name="Toyoda A."/>
            <person name="Takaki Y."/>
            <person name="Nishi S."/>
            <person name="Hori S."/>
            <person name="Arai W."/>
            <person name="Tsubouchi T."/>
            <person name="Morono Y."/>
            <person name="Uchiyama I."/>
            <person name="Ito T."/>
            <person name="Fujiyama A."/>
            <person name="Inagaki F."/>
            <person name="Takami H."/>
        </authorList>
    </citation>
    <scope>NUCLEOTIDE SEQUENCE</scope>
    <source>
        <strain evidence="1">Expedition CK06-06</strain>
    </source>
</reference>
<organism evidence="1">
    <name type="scientific">marine sediment metagenome</name>
    <dbReference type="NCBI Taxonomy" id="412755"/>
    <lineage>
        <taxon>unclassified sequences</taxon>
        <taxon>metagenomes</taxon>
        <taxon>ecological metagenomes</taxon>
    </lineage>
</organism>
<proteinExistence type="predicted"/>
<feature type="non-terminal residue" evidence="1">
    <location>
        <position position="1"/>
    </location>
</feature>
<name>X1QSZ6_9ZZZZ</name>
<accession>X1QSZ6</accession>
<sequence length="175" mass="20269">TEYHKEIEKCLITLGNEWKSQRKIRRVYRGSEHPLSIVDPRSKLVVNYQPDVYFVLRNNKKLIFEVLDSEGEKQDIIIADVIRSFLVENVDGLLFIHPGPESVENRILEALITIYKSLVSKGVDESELPSRKKTGPRLVTIEETHNACEMKHKLTQYADEDRWFKSLHSPKPKAA</sequence>
<dbReference type="AlphaFoldDB" id="X1QSZ6"/>
<protein>
    <submittedName>
        <fullName evidence="1">Uncharacterized protein</fullName>
    </submittedName>
</protein>
<evidence type="ECO:0000313" key="1">
    <source>
        <dbReference type="EMBL" id="GAI54005.1"/>
    </source>
</evidence>